<feature type="compositionally biased region" description="Basic and acidic residues" evidence="3">
    <location>
        <begin position="13"/>
        <end position="70"/>
    </location>
</feature>
<evidence type="ECO:0000313" key="6">
    <source>
        <dbReference type="RefSeq" id="XP_006818844.1"/>
    </source>
</evidence>
<feature type="compositionally biased region" description="Basic and acidic residues" evidence="3">
    <location>
        <begin position="111"/>
        <end position="239"/>
    </location>
</feature>
<name>A0ABM0MFQ3_SACKO</name>
<dbReference type="PANTHER" id="PTHR12839">
    <property type="entry name" value="NONSENSE-MEDIATED MRNA DECAY PROTEIN 2 UP-FRAMESHIFT SUPPRESSOR 2"/>
    <property type="match status" value="1"/>
</dbReference>
<feature type="domain" description="MIF4G" evidence="4">
    <location>
        <begin position="795"/>
        <end position="1009"/>
    </location>
</feature>
<dbReference type="SMART" id="SM00543">
    <property type="entry name" value="MIF4G"/>
    <property type="match status" value="3"/>
</dbReference>
<evidence type="ECO:0000256" key="2">
    <source>
        <dbReference type="ARBA" id="ARBA00022490"/>
    </source>
</evidence>
<keyword evidence="5" id="KW-1185">Reference proteome</keyword>
<gene>
    <name evidence="6" type="primary">LOC100368739</name>
</gene>
<feature type="domain" description="MIF4G" evidence="4">
    <location>
        <begin position="293"/>
        <end position="507"/>
    </location>
</feature>
<keyword evidence="2" id="KW-0963">Cytoplasm</keyword>
<dbReference type="RefSeq" id="XP_006818844.1">
    <property type="nucleotide sequence ID" value="XM_006818781.1"/>
</dbReference>
<dbReference type="SUPFAM" id="SSF48371">
    <property type="entry name" value="ARM repeat"/>
    <property type="match status" value="3"/>
</dbReference>
<comment type="subcellular location">
    <subcellularLocation>
        <location evidence="1">Cytoplasm</location>
    </subcellularLocation>
</comment>
<feature type="region of interest" description="Disordered" evidence="3">
    <location>
        <begin position="1088"/>
        <end position="1120"/>
    </location>
</feature>
<dbReference type="Pfam" id="PF02854">
    <property type="entry name" value="MIF4G"/>
    <property type="match status" value="3"/>
</dbReference>
<feature type="compositionally biased region" description="Low complexity" evidence="3">
    <location>
        <begin position="71"/>
        <end position="83"/>
    </location>
</feature>
<feature type="compositionally biased region" description="Basic and acidic residues" evidence="3">
    <location>
        <begin position="92"/>
        <end position="102"/>
    </location>
</feature>
<reference evidence="6" key="1">
    <citation type="submission" date="2025-08" db="UniProtKB">
        <authorList>
            <consortium name="RefSeq"/>
        </authorList>
    </citation>
    <scope>IDENTIFICATION</scope>
    <source>
        <tissue evidence="6">Testes</tissue>
    </source>
</reference>
<evidence type="ECO:0000256" key="3">
    <source>
        <dbReference type="SAM" id="MobiDB-lite"/>
    </source>
</evidence>
<dbReference type="Gene3D" id="4.10.80.160">
    <property type="match status" value="1"/>
</dbReference>
<feature type="region of interest" description="Disordered" evidence="3">
    <location>
        <begin position="522"/>
        <end position="547"/>
    </location>
</feature>
<organism evidence="5 6">
    <name type="scientific">Saccoglossus kowalevskii</name>
    <name type="common">Acorn worm</name>
    <dbReference type="NCBI Taxonomy" id="10224"/>
    <lineage>
        <taxon>Eukaryota</taxon>
        <taxon>Metazoa</taxon>
        <taxon>Hemichordata</taxon>
        <taxon>Enteropneusta</taxon>
        <taxon>Harrimaniidae</taxon>
        <taxon>Saccoglossus</taxon>
    </lineage>
</organism>
<dbReference type="InterPro" id="IPR039762">
    <property type="entry name" value="Nmd2/UPF2"/>
</dbReference>
<proteinExistence type="predicted"/>
<feature type="region of interest" description="Disordered" evidence="3">
    <location>
        <begin position="1281"/>
        <end position="1313"/>
    </location>
</feature>
<evidence type="ECO:0000259" key="4">
    <source>
        <dbReference type="SMART" id="SM00543"/>
    </source>
</evidence>
<dbReference type="InterPro" id="IPR016024">
    <property type="entry name" value="ARM-type_fold"/>
</dbReference>
<dbReference type="Pfam" id="PF04050">
    <property type="entry name" value="Upf2"/>
    <property type="match status" value="1"/>
</dbReference>
<dbReference type="InterPro" id="IPR007193">
    <property type="entry name" value="Upf2/Nmd2_C"/>
</dbReference>
<feature type="domain" description="MIF4G" evidence="4">
    <location>
        <begin position="591"/>
        <end position="780"/>
    </location>
</feature>
<dbReference type="GeneID" id="100368739"/>
<evidence type="ECO:0000256" key="1">
    <source>
        <dbReference type="ARBA" id="ARBA00004496"/>
    </source>
</evidence>
<accession>A0ABM0MFQ3</accession>
<evidence type="ECO:0000313" key="5">
    <source>
        <dbReference type="Proteomes" id="UP000694865"/>
    </source>
</evidence>
<dbReference type="PANTHER" id="PTHR12839:SF7">
    <property type="entry name" value="REGULATOR OF NONSENSE TRANSCRIPTS 2"/>
    <property type="match status" value="1"/>
</dbReference>
<dbReference type="Gene3D" id="6.10.250.770">
    <property type="match status" value="1"/>
</dbReference>
<dbReference type="Proteomes" id="UP000694865">
    <property type="component" value="Unplaced"/>
</dbReference>
<dbReference type="Gene3D" id="1.25.40.180">
    <property type="match status" value="3"/>
</dbReference>
<protein>
    <submittedName>
        <fullName evidence="6">Regulator of nonsense transcripts 2-like</fullName>
    </submittedName>
</protein>
<dbReference type="InterPro" id="IPR003890">
    <property type="entry name" value="MIF4G-like_typ-3"/>
</dbReference>
<sequence>MSFINKEIEVEETSAKTEGLENKQDQEPVVKNANEHLDKGHDGSGDDKSIEEKDKVKLKEDDVKVRDEKSGSTTSTSPTGTGSLKIQQSGKGKSDYYKDRNRAAGGGDKGYNQHREDRSSKSDRRDSRGKEFEHGSKGGFTKKVEDQRRFPFKDKTASAKRDEKKDKESDRRKQELKAKEKAKEEIKKSSEEIKRQKEEKEKLEKERKAEEERKLKEEEKQRKEEEKKREEEERQRREEEAVRMREEEEKLARELEVEAKEKIAAKIELRMKNLNATAGRPEESFFGKLDSSLKKNTTFVKKLRTMTEQQRESLSSDFAGLNLTKYIGEAVTSVVEAKLKMSDVGCAVHISSLLHQRYAEYSPQLLQAFQKTLQKKDEKVTDPARMRITLRLLAELVVHGLFTDKEGLPLLANQISAIVNVDKETHSNISLILSFARHCGEDYAGLIPRKNSEQNFVYKNAKLDGVMGIDVFNPYNLSVEFDWDTSLWEDEDAKSFYENLVDLKAFVPGILFKDSEKVAELAEDTEEEELNDLDITDTETEDDDEEEAQKEVIAAYEEEKKIMEDLEYTAELEDIEEEETTGNMNMKILLEAFLQKLPTCVNREFIDQAAVEFCMNLNTKSNRKKLVKTLFLVPRTRLDLLPFYARLVATLYPCMGDIARDLVDKFKGDFRWHVRKKDQINLESKIKTVRFIGELTKFKMFPKTDTLLCLKMLLHDFSHHNIEMACNLLETCGRFLYRSPDSHLRTNALLEQMMRKKSKLHLNERQNTMVENAFFYCNPPEVKQEEKVVRPPMHEYIRKLLYKDLTKLNVEKVLRQIRKLPWDNKEIINYVTKCMTCIWNVKFNNIHCVASLLAGLVPYHEEIGIQVVDGVLEDIRIGMEINHPKYNQRRVSIVKYLGELYNYRMVESAVIFKELYTFITFGVNLEGPPTPLDPPEHLFRIRLVSTLLDTCGQYFDRGSSKRKLDCFLLYFQRYIWYKKHLDIWNPELHPFPIDIDYMISDTVEALRPKFKFSSNSEEANNAVRELEQEFLPKIAPYLPKISVSEDLDDASHPLTTIVEDDETTFQPQTECTPEIGSDGLPVITEIGEESDSDDESCSGRRRNDCLRGSGSQSQEGILTDKDDYDTDVLMSAGENEEDDQVHVLTGGPKHIKCDEDSDFLAAFDQMMAENLQHRNNELIKVPQLDVSVPVNLKTKLKVGDPLKREEVEKMHVDFVMITRKGNKQQLRTVQVPANSHFVSSVKTREEAEMAEKQRMKRLTLNINERQEEEDYQEMIAAMQRPTAVNTTRERKSKFQHPKGAPDADLIFKSGGRW</sequence>
<feature type="region of interest" description="Disordered" evidence="3">
    <location>
        <begin position="1"/>
        <end position="239"/>
    </location>
</feature>